<sequence length="87" mass="9594">MGILTGQWEEAGTILHNLRLPKLRAIDEACKAAQEADDKAIESVTSKHLPEAKTLECEDKIKKLHIKVTSICISHKLHNVATHCAAK</sequence>
<evidence type="ECO:0000313" key="1">
    <source>
        <dbReference type="EMBL" id="KYO27746.1"/>
    </source>
</evidence>
<keyword evidence="2" id="KW-1185">Reference proteome</keyword>
<reference evidence="1 2" key="1">
    <citation type="journal article" date="2012" name="Genome Biol.">
        <title>Sequencing three crocodilian genomes to illuminate the evolution of archosaurs and amniotes.</title>
        <authorList>
            <person name="St John J.A."/>
            <person name="Braun E.L."/>
            <person name="Isberg S.R."/>
            <person name="Miles L.G."/>
            <person name="Chong A.Y."/>
            <person name="Gongora J."/>
            <person name="Dalzell P."/>
            <person name="Moran C."/>
            <person name="Bed'hom B."/>
            <person name="Abzhanov A."/>
            <person name="Burgess S.C."/>
            <person name="Cooksey A.M."/>
            <person name="Castoe T.A."/>
            <person name="Crawford N.G."/>
            <person name="Densmore L.D."/>
            <person name="Drew J.C."/>
            <person name="Edwards S.V."/>
            <person name="Faircloth B.C."/>
            <person name="Fujita M.K."/>
            <person name="Greenwold M.J."/>
            <person name="Hoffmann F.G."/>
            <person name="Howard J.M."/>
            <person name="Iguchi T."/>
            <person name="Janes D.E."/>
            <person name="Khan S.Y."/>
            <person name="Kohno S."/>
            <person name="de Koning A.J."/>
            <person name="Lance S.L."/>
            <person name="McCarthy F.M."/>
            <person name="McCormack J.E."/>
            <person name="Merchant M.E."/>
            <person name="Peterson D.G."/>
            <person name="Pollock D.D."/>
            <person name="Pourmand N."/>
            <person name="Raney B.J."/>
            <person name="Roessler K.A."/>
            <person name="Sanford J.R."/>
            <person name="Sawyer R.H."/>
            <person name="Schmidt C.J."/>
            <person name="Triplett E.W."/>
            <person name="Tuberville T.D."/>
            <person name="Venegas-Anaya M."/>
            <person name="Howard J.T."/>
            <person name="Jarvis E.D."/>
            <person name="Guillette L.J.Jr."/>
            <person name="Glenn T.C."/>
            <person name="Green R.E."/>
            <person name="Ray D.A."/>
        </authorList>
    </citation>
    <scope>NUCLEOTIDE SEQUENCE [LARGE SCALE GENOMIC DNA]</scope>
    <source>
        <strain evidence="1">KSC_2009_1</strain>
    </source>
</reference>
<dbReference type="Proteomes" id="UP000050525">
    <property type="component" value="Unassembled WGS sequence"/>
</dbReference>
<accession>A0A151MTB1</accession>
<dbReference type="EMBL" id="AKHW03005127">
    <property type="protein sequence ID" value="KYO27746.1"/>
    <property type="molecule type" value="Genomic_DNA"/>
</dbReference>
<proteinExistence type="predicted"/>
<organism evidence="1 2">
    <name type="scientific">Alligator mississippiensis</name>
    <name type="common">American alligator</name>
    <dbReference type="NCBI Taxonomy" id="8496"/>
    <lineage>
        <taxon>Eukaryota</taxon>
        <taxon>Metazoa</taxon>
        <taxon>Chordata</taxon>
        <taxon>Craniata</taxon>
        <taxon>Vertebrata</taxon>
        <taxon>Euteleostomi</taxon>
        <taxon>Archelosauria</taxon>
        <taxon>Archosauria</taxon>
        <taxon>Crocodylia</taxon>
        <taxon>Alligatoridae</taxon>
        <taxon>Alligatorinae</taxon>
        <taxon>Alligator</taxon>
    </lineage>
</organism>
<gene>
    <name evidence="1" type="ORF">Y1Q_0005295</name>
</gene>
<dbReference type="AlphaFoldDB" id="A0A151MTB1"/>
<protein>
    <submittedName>
        <fullName evidence="1">Uncharacterized protein</fullName>
    </submittedName>
</protein>
<name>A0A151MTB1_ALLMI</name>
<evidence type="ECO:0000313" key="2">
    <source>
        <dbReference type="Proteomes" id="UP000050525"/>
    </source>
</evidence>
<comment type="caution">
    <text evidence="1">The sequence shown here is derived from an EMBL/GenBank/DDBJ whole genome shotgun (WGS) entry which is preliminary data.</text>
</comment>